<organism evidence="2 3">
    <name type="scientific">Pseudomonas chlororaphis</name>
    <dbReference type="NCBI Taxonomy" id="587753"/>
    <lineage>
        <taxon>Bacteria</taxon>
        <taxon>Pseudomonadati</taxon>
        <taxon>Pseudomonadota</taxon>
        <taxon>Gammaproteobacteria</taxon>
        <taxon>Pseudomonadales</taxon>
        <taxon>Pseudomonadaceae</taxon>
        <taxon>Pseudomonas</taxon>
    </lineage>
</organism>
<dbReference type="EMBL" id="LR134334">
    <property type="protein sequence ID" value="VEF74503.1"/>
    <property type="molecule type" value="Genomic_DNA"/>
</dbReference>
<dbReference type="Proteomes" id="UP000277437">
    <property type="component" value="Chromosome"/>
</dbReference>
<keyword evidence="1" id="KW-0732">Signal</keyword>
<proteinExistence type="predicted"/>
<evidence type="ECO:0000313" key="3">
    <source>
        <dbReference type="Proteomes" id="UP000277437"/>
    </source>
</evidence>
<dbReference type="AlphaFoldDB" id="A0AAX3FVJ5"/>
<dbReference type="PROSITE" id="PS51257">
    <property type="entry name" value="PROKAR_LIPOPROTEIN"/>
    <property type="match status" value="1"/>
</dbReference>
<name>A0AAX3FVJ5_9PSED</name>
<evidence type="ECO:0008006" key="4">
    <source>
        <dbReference type="Google" id="ProtNLM"/>
    </source>
</evidence>
<protein>
    <recommendedName>
        <fullName evidence="4">Lipoprotein</fullName>
    </recommendedName>
</protein>
<gene>
    <name evidence="2" type="ORF">NCTC7357_02807</name>
</gene>
<feature type="signal peptide" evidence="1">
    <location>
        <begin position="1"/>
        <end position="23"/>
    </location>
</feature>
<sequence length="107" mass="11435">MKLCQYVLLSSLAFVLTGCNSLASKTNMLDDDKIKSQTAGSLGYEPSEITIVSRRTEGTNTYVLIKTKDSKQFNCIINGGNLLTLGMTNPPQCAPKGQAIKSGPFGS</sequence>
<evidence type="ECO:0000313" key="2">
    <source>
        <dbReference type="EMBL" id="VEF74503.1"/>
    </source>
</evidence>
<dbReference type="RefSeq" id="WP_124325545.1">
    <property type="nucleotide sequence ID" value="NZ_CP118137.1"/>
</dbReference>
<feature type="chain" id="PRO_5043847564" description="Lipoprotein" evidence="1">
    <location>
        <begin position="24"/>
        <end position="107"/>
    </location>
</feature>
<evidence type="ECO:0000256" key="1">
    <source>
        <dbReference type="SAM" id="SignalP"/>
    </source>
</evidence>
<accession>A0AAX3FVJ5</accession>
<reference evidence="2 3" key="1">
    <citation type="submission" date="2018-12" db="EMBL/GenBank/DDBJ databases">
        <authorList>
            <consortium name="Pathogen Informatics"/>
        </authorList>
    </citation>
    <scope>NUCLEOTIDE SEQUENCE [LARGE SCALE GENOMIC DNA]</scope>
    <source>
        <strain evidence="2 3">NCTC7357</strain>
    </source>
</reference>